<protein>
    <recommendedName>
        <fullName evidence="3">RNase H type-1 domain-containing protein</fullName>
    </recommendedName>
</protein>
<keyword evidence="2" id="KW-1185">Reference proteome</keyword>
<evidence type="ECO:0000313" key="1">
    <source>
        <dbReference type="EMBL" id="GIY75192.1"/>
    </source>
</evidence>
<dbReference type="AlphaFoldDB" id="A0AAV4VY22"/>
<evidence type="ECO:0000313" key="2">
    <source>
        <dbReference type="Proteomes" id="UP001054945"/>
    </source>
</evidence>
<accession>A0AAV4VY22</accession>
<sequence>MQERESDTIPAPLLAYSLEKIHILYPIDDCLHIYTDDYLSDSGDWDSGFYCKNIFEGYGAVFPPATNFDAEIEAIGQVASKLSAITTHNKAVYIINSRVAIQILGSLRKNYTARVKATRILLIKLFDKWLDHHPTMCL</sequence>
<dbReference type="EMBL" id="BPLR01015310">
    <property type="protein sequence ID" value="GIY75192.1"/>
    <property type="molecule type" value="Genomic_DNA"/>
</dbReference>
<dbReference type="Proteomes" id="UP001054945">
    <property type="component" value="Unassembled WGS sequence"/>
</dbReference>
<organism evidence="1 2">
    <name type="scientific">Caerostris extrusa</name>
    <name type="common">Bark spider</name>
    <name type="synonym">Caerostris bankana</name>
    <dbReference type="NCBI Taxonomy" id="172846"/>
    <lineage>
        <taxon>Eukaryota</taxon>
        <taxon>Metazoa</taxon>
        <taxon>Ecdysozoa</taxon>
        <taxon>Arthropoda</taxon>
        <taxon>Chelicerata</taxon>
        <taxon>Arachnida</taxon>
        <taxon>Araneae</taxon>
        <taxon>Araneomorphae</taxon>
        <taxon>Entelegynae</taxon>
        <taxon>Araneoidea</taxon>
        <taxon>Araneidae</taxon>
        <taxon>Caerostris</taxon>
    </lineage>
</organism>
<comment type="caution">
    <text evidence="1">The sequence shown here is derived from an EMBL/GenBank/DDBJ whole genome shotgun (WGS) entry which is preliminary data.</text>
</comment>
<reference evidence="1 2" key="1">
    <citation type="submission" date="2021-06" db="EMBL/GenBank/DDBJ databases">
        <title>Caerostris extrusa draft genome.</title>
        <authorList>
            <person name="Kono N."/>
            <person name="Arakawa K."/>
        </authorList>
    </citation>
    <scope>NUCLEOTIDE SEQUENCE [LARGE SCALE GENOMIC DNA]</scope>
</reference>
<name>A0AAV4VY22_CAEEX</name>
<proteinExistence type="predicted"/>
<evidence type="ECO:0008006" key="3">
    <source>
        <dbReference type="Google" id="ProtNLM"/>
    </source>
</evidence>
<gene>
    <name evidence="1" type="ORF">CEXT_635591</name>
</gene>